<dbReference type="Pfam" id="PF13145">
    <property type="entry name" value="Rotamase_2"/>
    <property type="match status" value="1"/>
</dbReference>
<organism evidence="8 9">
    <name type="scientific">Candidatus Thermokryptus mobilis</name>
    <dbReference type="NCBI Taxonomy" id="1643428"/>
    <lineage>
        <taxon>Bacteria</taxon>
        <taxon>Pseudomonadati</taxon>
        <taxon>Candidatus Kryptoniota</taxon>
        <taxon>Candidatus Thermokryptus</taxon>
    </lineage>
</organism>
<evidence type="ECO:0000313" key="8">
    <source>
        <dbReference type="EMBL" id="CUU07357.1"/>
    </source>
</evidence>
<dbReference type="OrthoDB" id="9785180at2"/>
<feature type="domain" description="PpiC" evidence="7">
    <location>
        <begin position="109"/>
        <end position="231"/>
    </location>
</feature>
<keyword evidence="3 6" id="KW-0732">Signal</keyword>
<reference evidence="9" key="1">
    <citation type="submission" date="2015-11" db="EMBL/GenBank/DDBJ databases">
        <authorList>
            <person name="Varghese N."/>
        </authorList>
    </citation>
    <scope>NUCLEOTIDE SEQUENCE [LARGE SCALE GENOMIC DNA]</scope>
</reference>
<dbReference type="PANTHER" id="PTHR47245">
    <property type="entry name" value="PEPTIDYLPROLYL ISOMERASE"/>
    <property type="match status" value="1"/>
</dbReference>
<dbReference type="STRING" id="1643428.GCA_001442855_01738"/>
<dbReference type="PANTHER" id="PTHR47245:SF1">
    <property type="entry name" value="FOLDASE PROTEIN PRSA"/>
    <property type="match status" value="1"/>
</dbReference>
<dbReference type="Gene3D" id="3.10.50.40">
    <property type="match status" value="1"/>
</dbReference>
<evidence type="ECO:0000256" key="6">
    <source>
        <dbReference type="SAM" id="SignalP"/>
    </source>
</evidence>
<proteinExistence type="predicted"/>
<name>A0A0S4NBL5_9BACT</name>
<dbReference type="Proteomes" id="UP000320623">
    <property type="component" value="Unassembled WGS sequence"/>
</dbReference>
<keyword evidence="5" id="KW-0413">Isomerase</keyword>
<comment type="catalytic activity">
    <reaction evidence="1">
        <text>[protein]-peptidylproline (omega=180) = [protein]-peptidylproline (omega=0)</text>
        <dbReference type="Rhea" id="RHEA:16237"/>
        <dbReference type="Rhea" id="RHEA-COMP:10747"/>
        <dbReference type="Rhea" id="RHEA-COMP:10748"/>
        <dbReference type="ChEBI" id="CHEBI:83833"/>
        <dbReference type="ChEBI" id="CHEBI:83834"/>
        <dbReference type="EC" id="5.2.1.8"/>
    </reaction>
</comment>
<evidence type="ECO:0000313" key="9">
    <source>
        <dbReference type="Proteomes" id="UP000320623"/>
    </source>
</evidence>
<sequence>MKKRLKRLLIVSLLAMVFGCSKKTGNEDYIARVDGEYLLRRDVAGLDSSFVRNYIDKWIINNLIYKEALERGYDKKDEKIERMVNEFRKSLIINKFVQDEIVRKASSLSDDEVREFYQKHKDEFILDRPFVKIGYVKLKSRTDASILRGRITRTRNFKEAISGLISESSVLEIVESRYFDQLSISSSDLWKVAWNLSPGEVSFPVRSGDSYFLIYLYDKIEPGESADFELVADDVKQRAIVEKQNRLLDSLVSNLRKKYNYEVRW</sequence>
<evidence type="ECO:0000256" key="4">
    <source>
        <dbReference type="ARBA" id="ARBA00023110"/>
    </source>
</evidence>
<gene>
    <name evidence="8" type="ORF">JGI1_01774</name>
</gene>
<dbReference type="GO" id="GO:0003755">
    <property type="term" value="F:peptidyl-prolyl cis-trans isomerase activity"/>
    <property type="evidence" value="ECO:0007669"/>
    <property type="project" value="UniProtKB-KW"/>
</dbReference>
<evidence type="ECO:0000256" key="2">
    <source>
        <dbReference type="ARBA" id="ARBA00013194"/>
    </source>
</evidence>
<dbReference type="SUPFAM" id="SSF109998">
    <property type="entry name" value="Triger factor/SurA peptide-binding domain-like"/>
    <property type="match status" value="1"/>
</dbReference>
<dbReference type="InterPro" id="IPR046357">
    <property type="entry name" value="PPIase_dom_sf"/>
</dbReference>
<dbReference type="InterPro" id="IPR050245">
    <property type="entry name" value="PrsA_foldase"/>
</dbReference>
<dbReference type="EMBL" id="FAOO01000013">
    <property type="protein sequence ID" value="CUU07357.1"/>
    <property type="molecule type" value="Genomic_DNA"/>
</dbReference>
<dbReference type="InterPro" id="IPR027304">
    <property type="entry name" value="Trigger_fact/SurA_dom_sf"/>
</dbReference>
<accession>A0A0S4NBL5</accession>
<evidence type="ECO:0000259" key="7">
    <source>
        <dbReference type="Pfam" id="PF13145"/>
    </source>
</evidence>
<keyword evidence="9" id="KW-1185">Reference proteome</keyword>
<dbReference type="InterPro" id="IPR000297">
    <property type="entry name" value="PPIase_PpiC"/>
</dbReference>
<feature type="chain" id="PRO_5006624875" description="peptidylprolyl isomerase" evidence="6">
    <location>
        <begin position="24"/>
        <end position="265"/>
    </location>
</feature>
<protein>
    <recommendedName>
        <fullName evidence="2">peptidylprolyl isomerase</fullName>
        <ecNumber evidence="2">5.2.1.8</ecNumber>
    </recommendedName>
</protein>
<dbReference type="PROSITE" id="PS51257">
    <property type="entry name" value="PROKAR_LIPOPROTEIN"/>
    <property type="match status" value="1"/>
</dbReference>
<dbReference type="AlphaFoldDB" id="A0A0S4NBL5"/>
<feature type="signal peptide" evidence="6">
    <location>
        <begin position="1"/>
        <end position="23"/>
    </location>
</feature>
<evidence type="ECO:0000256" key="1">
    <source>
        <dbReference type="ARBA" id="ARBA00000971"/>
    </source>
</evidence>
<evidence type="ECO:0000256" key="3">
    <source>
        <dbReference type="ARBA" id="ARBA00022729"/>
    </source>
</evidence>
<dbReference type="EC" id="5.2.1.8" evidence="2"/>
<evidence type="ECO:0000256" key="5">
    <source>
        <dbReference type="ARBA" id="ARBA00023235"/>
    </source>
</evidence>
<dbReference type="Gene3D" id="1.10.4030.10">
    <property type="entry name" value="Porin chaperone SurA, peptide-binding domain"/>
    <property type="match status" value="1"/>
</dbReference>
<keyword evidence="4" id="KW-0697">Rotamase</keyword>